<dbReference type="InterPro" id="IPR038371">
    <property type="entry name" value="Cu_polyphenol_OxRdtase_sf"/>
</dbReference>
<dbReference type="SUPFAM" id="SSF64438">
    <property type="entry name" value="CNF1/YfiH-like putative cysteine hydrolases"/>
    <property type="match status" value="1"/>
</dbReference>
<dbReference type="GO" id="GO:0017061">
    <property type="term" value="F:S-methyl-5-thioadenosine phosphorylase activity"/>
    <property type="evidence" value="ECO:0007669"/>
    <property type="project" value="UniProtKB-EC"/>
</dbReference>
<name>A0A3P3Q319_9FIRM</name>
<evidence type="ECO:0000256" key="8">
    <source>
        <dbReference type="ARBA" id="ARBA00047989"/>
    </source>
</evidence>
<evidence type="ECO:0000256" key="10">
    <source>
        <dbReference type="ARBA" id="ARBA00049893"/>
    </source>
</evidence>
<proteinExistence type="inferred from homology"/>
<protein>
    <recommendedName>
        <fullName evidence="11">Purine nucleoside phosphorylase</fullName>
    </recommendedName>
</protein>
<evidence type="ECO:0000256" key="7">
    <source>
        <dbReference type="ARBA" id="ARBA00022833"/>
    </source>
</evidence>
<evidence type="ECO:0000256" key="1">
    <source>
        <dbReference type="ARBA" id="ARBA00000553"/>
    </source>
</evidence>
<organism evidence="12 13">
    <name type="scientific">Lachnoanaerobaculum orale</name>
    <dbReference type="NCBI Taxonomy" id="979627"/>
    <lineage>
        <taxon>Bacteria</taxon>
        <taxon>Bacillati</taxon>
        <taxon>Bacillota</taxon>
        <taxon>Clostridia</taxon>
        <taxon>Lachnospirales</taxon>
        <taxon>Lachnospiraceae</taxon>
        <taxon>Lachnoanaerobaculum</taxon>
    </lineage>
</organism>
<comment type="caution">
    <text evidence="12">The sequence shown here is derived from an EMBL/GenBank/DDBJ whole genome shotgun (WGS) entry which is preliminary data.</text>
</comment>
<keyword evidence="6" id="KW-0378">Hydrolase</keyword>
<dbReference type="InterPro" id="IPR003730">
    <property type="entry name" value="Cu_polyphenol_OxRdtase"/>
</dbReference>
<dbReference type="GO" id="GO:0005507">
    <property type="term" value="F:copper ion binding"/>
    <property type="evidence" value="ECO:0007669"/>
    <property type="project" value="TreeGrafter"/>
</dbReference>
<comment type="function">
    <text evidence="2">Purine nucleoside enzyme that catalyzes the phosphorolysis of adenosine and inosine nucleosides, yielding D-ribose 1-phosphate and the respective free bases, adenine and hypoxanthine. Also catalyzes the phosphorolysis of S-methyl-5'-thioadenosine into adenine and S-methyl-5-thio-alpha-D-ribose 1-phosphate. Also has adenosine deaminase activity.</text>
</comment>
<gene>
    <name evidence="12" type="primary">pgeF</name>
    <name evidence="12" type="ORF">EHW90_00790</name>
</gene>
<comment type="catalytic activity">
    <reaction evidence="8">
        <text>adenosine + H2O + H(+) = inosine + NH4(+)</text>
        <dbReference type="Rhea" id="RHEA:24408"/>
        <dbReference type="ChEBI" id="CHEBI:15377"/>
        <dbReference type="ChEBI" id="CHEBI:15378"/>
        <dbReference type="ChEBI" id="CHEBI:16335"/>
        <dbReference type="ChEBI" id="CHEBI:17596"/>
        <dbReference type="ChEBI" id="CHEBI:28938"/>
        <dbReference type="EC" id="3.5.4.4"/>
    </reaction>
    <physiologicalReaction direction="left-to-right" evidence="8">
        <dbReference type="Rhea" id="RHEA:24409"/>
    </physiologicalReaction>
</comment>
<comment type="catalytic activity">
    <reaction evidence="1">
        <text>inosine + phosphate = alpha-D-ribose 1-phosphate + hypoxanthine</text>
        <dbReference type="Rhea" id="RHEA:27646"/>
        <dbReference type="ChEBI" id="CHEBI:17368"/>
        <dbReference type="ChEBI" id="CHEBI:17596"/>
        <dbReference type="ChEBI" id="CHEBI:43474"/>
        <dbReference type="ChEBI" id="CHEBI:57720"/>
        <dbReference type="EC" id="2.4.2.1"/>
    </reaction>
    <physiologicalReaction direction="left-to-right" evidence="1">
        <dbReference type="Rhea" id="RHEA:27647"/>
    </physiologicalReaction>
</comment>
<comment type="similarity">
    <text evidence="3 11">Belongs to the purine nucleoside phosphorylase YfiH/LACC1 family.</text>
</comment>
<evidence type="ECO:0000256" key="11">
    <source>
        <dbReference type="RuleBase" id="RU361274"/>
    </source>
</evidence>
<keyword evidence="4" id="KW-0808">Transferase</keyword>
<dbReference type="NCBIfam" id="TIGR00726">
    <property type="entry name" value="peptidoglycan editing factor PgeF"/>
    <property type="match status" value="1"/>
</dbReference>
<dbReference type="AlphaFoldDB" id="A0A3P3Q319"/>
<evidence type="ECO:0000313" key="13">
    <source>
        <dbReference type="Proteomes" id="UP000276982"/>
    </source>
</evidence>
<evidence type="ECO:0000256" key="6">
    <source>
        <dbReference type="ARBA" id="ARBA00022801"/>
    </source>
</evidence>
<sequence>MGKRSVLLKILKKNDKNILTLKRAKNGVEYLSFDALEKYDNIVQGFSTKIGGVSTGVYATMNLSFSREPDNREGVLENYKRMAQALGVELESFTLSYQEHSTNVRVVSAADKGKGVLFERDYRNIDGLITNERGITLGAFFADCIPLYFYDRVNNVIGLAHSGWRGTCKRMGAVMVKEMNRHFFSRAEDIIACIGPGICQDCYQVSTDVYEEFSKNFDKEDMDNIFREDVDDHFRLSLWKANEKVLKDAGIPEENIFTSNICTACNKELLYSHRVMGEKRGNMAAFMALR</sequence>
<dbReference type="Pfam" id="PF02578">
    <property type="entry name" value="Cu-oxidase_4"/>
    <property type="match status" value="1"/>
</dbReference>
<evidence type="ECO:0000256" key="4">
    <source>
        <dbReference type="ARBA" id="ARBA00022679"/>
    </source>
</evidence>
<evidence type="ECO:0000313" key="12">
    <source>
        <dbReference type="EMBL" id="RRJ15616.1"/>
    </source>
</evidence>
<evidence type="ECO:0000256" key="9">
    <source>
        <dbReference type="ARBA" id="ARBA00048968"/>
    </source>
</evidence>
<dbReference type="GO" id="GO:0016787">
    <property type="term" value="F:hydrolase activity"/>
    <property type="evidence" value="ECO:0007669"/>
    <property type="project" value="UniProtKB-KW"/>
</dbReference>
<comment type="catalytic activity">
    <reaction evidence="10">
        <text>S-methyl-5'-thioadenosine + phosphate = 5-(methylsulfanyl)-alpha-D-ribose 1-phosphate + adenine</text>
        <dbReference type="Rhea" id="RHEA:11852"/>
        <dbReference type="ChEBI" id="CHEBI:16708"/>
        <dbReference type="ChEBI" id="CHEBI:17509"/>
        <dbReference type="ChEBI" id="CHEBI:43474"/>
        <dbReference type="ChEBI" id="CHEBI:58533"/>
        <dbReference type="EC" id="2.4.2.28"/>
    </reaction>
    <physiologicalReaction direction="left-to-right" evidence="10">
        <dbReference type="Rhea" id="RHEA:11853"/>
    </physiologicalReaction>
</comment>
<keyword evidence="5" id="KW-0479">Metal-binding</keyword>
<dbReference type="Gene3D" id="3.60.140.10">
    <property type="entry name" value="CNF1/YfiH-like putative cysteine hydrolases"/>
    <property type="match status" value="1"/>
</dbReference>
<dbReference type="EMBL" id="RRCM01000001">
    <property type="protein sequence ID" value="RRJ15616.1"/>
    <property type="molecule type" value="Genomic_DNA"/>
</dbReference>
<keyword evidence="7" id="KW-0862">Zinc</keyword>
<dbReference type="PANTHER" id="PTHR30616">
    <property type="entry name" value="UNCHARACTERIZED PROTEIN YFIH"/>
    <property type="match status" value="1"/>
</dbReference>
<reference evidence="12 13" key="1">
    <citation type="submission" date="2018-11" db="EMBL/GenBank/DDBJ databases">
        <title>Genome sequencing of Lachnoanaerobaculum orale DSM 24553T.</title>
        <authorList>
            <person name="Kook J.-K."/>
            <person name="Park S.-N."/>
            <person name="Lim Y.K."/>
        </authorList>
    </citation>
    <scope>NUCLEOTIDE SEQUENCE [LARGE SCALE GENOMIC DNA]</scope>
    <source>
        <strain evidence="12 13">DSM 24553</strain>
    </source>
</reference>
<dbReference type="Proteomes" id="UP000276982">
    <property type="component" value="Unassembled WGS sequence"/>
</dbReference>
<evidence type="ECO:0000256" key="5">
    <source>
        <dbReference type="ARBA" id="ARBA00022723"/>
    </source>
</evidence>
<evidence type="ECO:0000256" key="3">
    <source>
        <dbReference type="ARBA" id="ARBA00007353"/>
    </source>
</evidence>
<dbReference type="PANTHER" id="PTHR30616:SF2">
    <property type="entry name" value="PURINE NUCLEOSIDE PHOSPHORYLASE LACC1"/>
    <property type="match status" value="1"/>
</dbReference>
<comment type="catalytic activity">
    <reaction evidence="9">
        <text>adenosine + phosphate = alpha-D-ribose 1-phosphate + adenine</text>
        <dbReference type="Rhea" id="RHEA:27642"/>
        <dbReference type="ChEBI" id="CHEBI:16335"/>
        <dbReference type="ChEBI" id="CHEBI:16708"/>
        <dbReference type="ChEBI" id="CHEBI:43474"/>
        <dbReference type="ChEBI" id="CHEBI:57720"/>
        <dbReference type="EC" id="2.4.2.1"/>
    </reaction>
    <physiologicalReaction direction="left-to-right" evidence="9">
        <dbReference type="Rhea" id="RHEA:27643"/>
    </physiologicalReaction>
</comment>
<keyword evidence="13" id="KW-1185">Reference proteome</keyword>
<dbReference type="InterPro" id="IPR011324">
    <property type="entry name" value="Cytotoxic_necrot_fac-like_cat"/>
</dbReference>
<accession>A0A3P3Q319</accession>
<dbReference type="CDD" id="cd16833">
    <property type="entry name" value="YfiH"/>
    <property type="match status" value="1"/>
</dbReference>
<evidence type="ECO:0000256" key="2">
    <source>
        <dbReference type="ARBA" id="ARBA00003215"/>
    </source>
</evidence>